<gene>
    <name evidence="1" type="ORF">VP01_5142g1</name>
</gene>
<proteinExistence type="predicted"/>
<dbReference type="OrthoDB" id="431557at2759"/>
<dbReference type="Proteomes" id="UP000037035">
    <property type="component" value="Unassembled WGS sequence"/>
</dbReference>
<keyword evidence="2" id="KW-1185">Reference proteome</keyword>
<accession>A0A0L6UMZ5</accession>
<dbReference type="EMBL" id="LAVV01010323">
    <property type="protein sequence ID" value="KNZ49220.1"/>
    <property type="molecule type" value="Genomic_DNA"/>
</dbReference>
<name>A0A0L6UMZ5_9BASI</name>
<dbReference type="AlphaFoldDB" id="A0A0L6UMZ5"/>
<evidence type="ECO:0000313" key="2">
    <source>
        <dbReference type="Proteomes" id="UP000037035"/>
    </source>
</evidence>
<evidence type="ECO:0000313" key="1">
    <source>
        <dbReference type="EMBL" id="KNZ49220.1"/>
    </source>
</evidence>
<dbReference type="VEuPathDB" id="FungiDB:VP01_5142g1"/>
<comment type="caution">
    <text evidence="1">The sequence shown here is derived from an EMBL/GenBank/DDBJ whole genome shotgun (WGS) entry which is preliminary data.</text>
</comment>
<organism evidence="1 2">
    <name type="scientific">Puccinia sorghi</name>
    <dbReference type="NCBI Taxonomy" id="27349"/>
    <lineage>
        <taxon>Eukaryota</taxon>
        <taxon>Fungi</taxon>
        <taxon>Dikarya</taxon>
        <taxon>Basidiomycota</taxon>
        <taxon>Pucciniomycotina</taxon>
        <taxon>Pucciniomycetes</taxon>
        <taxon>Pucciniales</taxon>
        <taxon>Pucciniaceae</taxon>
        <taxon>Puccinia</taxon>
    </lineage>
</organism>
<sequence>MERALAGNLSQFILKTALEASSPVNKVIKKVTDVVRSLPYRLAFSDLDRVSKDKNQPQ</sequence>
<reference evidence="1 2" key="1">
    <citation type="submission" date="2015-08" db="EMBL/GenBank/DDBJ databases">
        <title>Next Generation Sequencing and Analysis of the Genome of Puccinia sorghi L Schw, the Causal Agent of Maize Common Rust.</title>
        <authorList>
            <person name="Rochi L."/>
            <person name="Burguener G."/>
            <person name="Darino M."/>
            <person name="Turjanski A."/>
            <person name="Kreff E."/>
            <person name="Dieguez M.J."/>
            <person name="Sacco F."/>
        </authorList>
    </citation>
    <scope>NUCLEOTIDE SEQUENCE [LARGE SCALE GENOMIC DNA]</scope>
    <source>
        <strain evidence="1 2">RO10H11247</strain>
    </source>
</reference>
<protein>
    <submittedName>
        <fullName evidence="1">Uncharacterized protein</fullName>
    </submittedName>
</protein>